<keyword evidence="1" id="KW-0472">Membrane</keyword>
<keyword evidence="1" id="KW-1133">Transmembrane helix</keyword>
<dbReference type="AlphaFoldDB" id="A0AAF3F1D5"/>
<reference evidence="3" key="1">
    <citation type="submission" date="2024-02" db="UniProtKB">
        <authorList>
            <consortium name="WormBaseParasite"/>
        </authorList>
    </citation>
    <scope>IDENTIFICATION</scope>
</reference>
<name>A0AAF3F1D5_9BILA</name>
<evidence type="ECO:0000313" key="3">
    <source>
        <dbReference type="WBParaSite" id="MBELARI_LOCUS20246"/>
    </source>
</evidence>
<protein>
    <submittedName>
        <fullName evidence="3">Uncharacterized protein</fullName>
    </submittedName>
</protein>
<keyword evidence="2" id="KW-1185">Reference proteome</keyword>
<keyword evidence="1" id="KW-0812">Transmembrane</keyword>
<evidence type="ECO:0000313" key="2">
    <source>
        <dbReference type="Proteomes" id="UP000887575"/>
    </source>
</evidence>
<dbReference type="WBParaSite" id="MBELARI_LOCUS20246">
    <property type="protein sequence ID" value="MBELARI_LOCUS20246"/>
    <property type="gene ID" value="MBELARI_LOCUS20246"/>
</dbReference>
<accession>A0AAF3F1D5</accession>
<feature type="transmembrane region" description="Helical" evidence="1">
    <location>
        <begin position="6"/>
        <end position="23"/>
    </location>
</feature>
<dbReference type="Proteomes" id="UP000887575">
    <property type="component" value="Unassembled WGS sequence"/>
</dbReference>
<sequence>MRLGAWWLLCLIGAVAVLLPGIYSTKWMMNKRLIPKWWPQMTSTKQKTRKSNRSLFIGPYRLNAKILRQLNGAQQIRYR</sequence>
<organism evidence="2 3">
    <name type="scientific">Mesorhabditis belari</name>
    <dbReference type="NCBI Taxonomy" id="2138241"/>
    <lineage>
        <taxon>Eukaryota</taxon>
        <taxon>Metazoa</taxon>
        <taxon>Ecdysozoa</taxon>
        <taxon>Nematoda</taxon>
        <taxon>Chromadorea</taxon>
        <taxon>Rhabditida</taxon>
        <taxon>Rhabditina</taxon>
        <taxon>Rhabditomorpha</taxon>
        <taxon>Rhabditoidea</taxon>
        <taxon>Rhabditidae</taxon>
        <taxon>Mesorhabditinae</taxon>
        <taxon>Mesorhabditis</taxon>
    </lineage>
</organism>
<proteinExistence type="predicted"/>
<evidence type="ECO:0000256" key="1">
    <source>
        <dbReference type="SAM" id="Phobius"/>
    </source>
</evidence>